<dbReference type="SMART" id="SM00448">
    <property type="entry name" value="REC"/>
    <property type="match status" value="1"/>
</dbReference>
<dbReference type="Gene3D" id="1.10.10.10">
    <property type="entry name" value="Winged helix-like DNA-binding domain superfamily/Winged helix DNA-binding domain"/>
    <property type="match status" value="1"/>
</dbReference>
<evidence type="ECO:0000256" key="1">
    <source>
        <dbReference type="ARBA" id="ARBA00018672"/>
    </source>
</evidence>
<evidence type="ECO:0000259" key="9">
    <source>
        <dbReference type="PROSITE" id="PS51755"/>
    </source>
</evidence>
<dbReference type="GO" id="GO:0005829">
    <property type="term" value="C:cytosol"/>
    <property type="evidence" value="ECO:0007669"/>
    <property type="project" value="TreeGrafter"/>
</dbReference>
<evidence type="ECO:0000313" key="10">
    <source>
        <dbReference type="EMBL" id="SHK93852.1"/>
    </source>
</evidence>
<evidence type="ECO:0000256" key="2">
    <source>
        <dbReference type="ARBA" id="ARBA00023015"/>
    </source>
</evidence>
<feature type="domain" description="OmpR/PhoB-type" evidence="9">
    <location>
        <begin position="126"/>
        <end position="224"/>
    </location>
</feature>
<dbReference type="SMART" id="SM00862">
    <property type="entry name" value="Trans_reg_C"/>
    <property type="match status" value="1"/>
</dbReference>
<dbReference type="Gene3D" id="3.40.50.2300">
    <property type="match status" value="1"/>
</dbReference>
<sequence>MYNILIVEDDNTIASLLKENLMKWGFQAEGVKDFNRVAEEVLDKKPHLVLLDISLPFYNGFYWCSEIRKNSKVPIIFLTSHTENLDLVMAMNMGGDDYITKPFSMDVLIVKIQALLRRTYDYYVESRTLEVRGASLDLLDTSLKAAGKEIELTKNEFKILKLLMENKNRVVLREEIMEALWDSECFVDDNTLTVNVNRLRKKLEDMGLKEFIQTKKGMGYLIHDEGIL</sequence>
<accession>A0A1M6WJA1</accession>
<feature type="domain" description="Response regulatory" evidence="8">
    <location>
        <begin position="3"/>
        <end position="116"/>
    </location>
</feature>
<dbReference type="SUPFAM" id="SSF46894">
    <property type="entry name" value="C-terminal effector domain of the bipartite response regulators"/>
    <property type="match status" value="1"/>
</dbReference>
<dbReference type="PANTHER" id="PTHR48111">
    <property type="entry name" value="REGULATOR OF RPOS"/>
    <property type="match status" value="1"/>
</dbReference>
<proteinExistence type="predicted"/>
<dbReference type="InterPro" id="IPR001789">
    <property type="entry name" value="Sig_transdc_resp-reg_receiver"/>
</dbReference>
<dbReference type="GO" id="GO:0006355">
    <property type="term" value="P:regulation of DNA-templated transcription"/>
    <property type="evidence" value="ECO:0007669"/>
    <property type="project" value="InterPro"/>
</dbReference>
<dbReference type="GO" id="GO:0000976">
    <property type="term" value="F:transcription cis-regulatory region binding"/>
    <property type="evidence" value="ECO:0007669"/>
    <property type="project" value="TreeGrafter"/>
</dbReference>
<dbReference type="AlphaFoldDB" id="A0A1M6WJA1"/>
<evidence type="ECO:0000259" key="8">
    <source>
        <dbReference type="PROSITE" id="PS50110"/>
    </source>
</evidence>
<dbReference type="PROSITE" id="PS50110">
    <property type="entry name" value="RESPONSE_REGULATORY"/>
    <property type="match status" value="1"/>
</dbReference>
<dbReference type="STRING" id="1121322.SAMN02745136_03699"/>
<dbReference type="GO" id="GO:0000156">
    <property type="term" value="F:phosphorelay response regulator activity"/>
    <property type="evidence" value="ECO:0007669"/>
    <property type="project" value="TreeGrafter"/>
</dbReference>
<evidence type="ECO:0000313" key="11">
    <source>
        <dbReference type="Proteomes" id="UP000184386"/>
    </source>
</evidence>
<gene>
    <name evidence="10" type="ORF">SAMN02745136_03699</name>
</gene>
<evidence type="ECO:0000256" key="5">
    <source>
        <dbReference type="ARBA" id="ARBA00024867"/>
    </source>
</evidence>
<name>A0A1M6WJA1_9FIRM</name>
<dbReference type="OrthoDB" id="9790442at2"/>
<evidence type="ECO:0000256" key="4">
    <source>
        <dbReference type="ARBA" id="ARBA00023163"/>
    </source>
</evidence>
<dbReference type="InterPro" id="IPR016032">
    <property type="entry name" value="Sig_transdc_resp-reg_C-effctor"/>
</dbReference>
<dbReference type="InterPro" id="IPR036388">
    <property type="entry name" value="WH-like_DNA-bd_sf"/>
</dbReference>
<dbReference type="RefSeq" id="WP_073278325.1">
    <property type="nucleotide sequence ID" value="NZ_FRAC01000020.1"/>
</dbReference>
<dbReference type="Pfam" id="PF00486">
    <property type="entry name" value="Trans_reg_C"/>
    <property type="match status" value="1"/>
</dbReference>
<feature type="modified residue" description="4-aspartylphosphate" evidence="6">
    <location>
        <position position="52"/>
    </location>
</feature>
<dbReference type="PROSITE" id="PS51755">
    <property type="entry name" value="OMPR_PHOB"/>
    <property type="match status" value="1"/>
</dbReference>
<dbReference type="CDD" id="cd18159">
    <property type="entry name" value="REC_OmpR_NsrR-like"/>
    <property type="match status" value="1"/>
</dbReference>
<comment type="function">
    <text evidence="5">May play the central regulatory role in sporulation. It may be an element of the effector pathway responsible for the activation of sporulation genes in response to nutritional stress. Spo0A may act in concert with spo0H (a sigma factor) to control the expression of some genes that are critical to the sporulation process.</text>
</comment>
<keyword evidence="2" id="KW-0805">Transcription regulation</keyword>
<keyword evidence="4" id="KW-0804">Transcription</keyword>
<dbReference type="Proteomes" id="UP000184386">
    <property type="component" value="Unassembled WGS sequence"/>
</dbReference>
<evidence type="ECO:0000256" key="6">
    <source>
        <dbReference type="PROSITE-ProRule" id="PRU00169"/>
    </source>
</evidence>
<dbReference type="Gene3D" id="6.10.250.690">
    <property type="match status" value="1"/>
</dbReference>
<dbReference type="InterPro" id="IPR039420">
    <property type="entry name" value="WalR-like"/>
</dbReference>
<keyword evidence="6" id="KW-0597">Phosphoprotein</keyword>
<protein>
    <recommendedName>
        <fullName evidence="1">Stage 0 sporulation protein A homolog</fullName>
    </recommendedName>
</protein>
<dbReference type="InterPro" id="IPR011006">
    <property type="entry name" value="CheY-like_superfamily"/>
</dbReference>
<dbReference type="InterPro" id="IPR001867">
    <property type="entry name" value="OmpR/PhoB-type_DNA-bd"/>
</dbReference>
<feature type="DNA-binding region" description="OmpR/PhoB-type" evidence="7">
    <location>
        <begin position="126"/>
        <end position="224"/>
    </location>
</feature>
<organism evidence="10 11">
    <name type="scientific">Anaerocolumna jejuensis DSM 15929</name>
    <dbReference type="NCBI Taxonomy" id="1121322"/>
    <lineage>
        <taxon>Bacteria</taxon>
        <taxon>Bacillati</taxon>
        <taxon>Bacillota</taxon>
        <taxon>Clostridia</taxon>
        <taxon>Lachnospirales</taxon>
        <taxon>Lachnospiraceae</taxon>
        <taxon>Anaerocolumna</taxon>
    </lineage>
</organism>
<keyword evidence="11" id="KW-1185">Reference proteome</keyword>
<dbReference type="GO" id="GO:0032993">
    <property type="term" value="C:protein-DNA complex"/>
    <property type="evidence" value="ECO:0007669"/>
    <property type="project" value="TreeGrafter"/>
</dbReference>
<dbReference type="CDD" id="cd00383">
    <property type="entry name" value="trans_reg_C"/>
    <property type="match status" value="1"/>
</dbReference>
<dbReference type="PANTHER" id="PTHR48111:SF43">
    <property type="entry name" value="STAGE 0 SPORULATION PROTEIN A HOMOLOG"/>
    <property type="match status" value="1"/>
</dbReference>
<evidence type="ECO:0000256" key="7">
    <source>
        <dbReference type="PROSITE-ProRule" id="PRU01091"/>
    </source>
</evidence>
<keyword evidence="3 7" id="KW-0238">DNA-binding</keyword>
<reference evidence="10 11" key="1">
    <citation type="submission" date="2016-11" db="EMBL/GenBank/DDBJ databases">
        <authorList>
            <person name="Jaros S."/>
            <person name="Januszkiewicz K."/>
            <person name="Wedrychowicz H."/>
        </authorList>
    </citation>
    <scope>NUCLEOTIDE SEQUENCE [LARGE SCALE GENOMIC DNA]</scope>
    <source>
        <strain evidence="10 11">DSM 15929</strain>
    </source>
</reference>
<evidence type="ECO:0000256" key="3">
    <source>
        <dbReference type="ARBA" id="ARBA00023125"/>
    </source>
</evidence>
<dbReference type="EMBL" id="FRAC01000020">
    <property type="protein sequence ID" value="SHK93852.1"/>
    <property type="molecule type" value="Genomic_DNA"/>
</dbReference>
<dbReference type="Pfam" id="PF00072">
    <property type="entry name" value="Response_reg"/>
    <property type="match status" value="1"/>
</dbReference>
<dbReference type="SUPFAM" id="SSF52172">
    <property type="entry name" value="CheY-like"/>
    <property type="match status" value="1"/>
</dbReference>